<proteinExistence type="predicted"/>
<gene>
    <name evidence="2" type="primary">89</name>
    <name evidence="2" type="ORF">SEA_ESTES_89</name>
</gene>
<organism evidence="2 3">
    <name type="scientific">Mycobacterium phage Estes</name>
    <dbReference type="NCBI Taxonomy" id="2759459"/>
    <lineage>
        <taxon>Viruses</taxon>
        <taxon>Duplodnaviria</taxon>
        <taxon>Heunggongvirae</taxon>
        <taxon>Uroviricota</taxon>
        <taxon>Caudoviricetes</taxon>
        <taxon>Vilmaviridae</taxon>
        <taxon>Mclasvirinae</taxon>
        <taxon>Reyvirus</taxon>
        <taxon>Reyvirus estes</taxon>
    </lineage>
</organism>
<reference evidence="2 3" key="1">
    <citation type="submission" date="2020-06" db="EMBL/GenBank/DDBJ databases">
        <authorList>
            <person name="Allen T."/>
            <person name="Groscost A."/>
            <person name="Boice M."/>
            <person name="Bramwell-Butcher J."/>
            <person name="Davis-Nicholson M."/>
            <person name="Dedinsky M."/>
            <person name="DeKlotz J."/>
            <person name="Gardner J."/>
            <person name="Grosser P."/>
            <person name="Husler K."/>
            <person name="Lau J.R."/>
            <person name="Monlux M."/>
            <person name="Schlesinger M.K."/>
            <person name="Scholes A."/>
            <person name="Waughman L."/>
            <person name="Poxleitner M.K."/>
            <person name="Anders K.R."/>
            <person name="Garlena R.A."/>
            <person name="Russell D.A."/>
            <person name="Pope W.H."/>
            <person name="Jacobs-Sera D."/>
            <person name="Hatfull G.F."/>
        </authorList>
    </citation>
    <scope>NUCLEOTIDE SEQUENCE [LARGE SCALE GENOMIC DNA]</scope>
</reference>
<evidence type="ECO:0000259" key="1">
    <source>
        <dbReference type="Pfam" id="PF13482"/>
    </source>
</evidence>
<accession>A0A7G9A2F9</accession>
<name>A0A7G9A2F9_9CAUD</name>
<sequence>MSAKILVLDIERQSALVDGVWEGKQWQNWIAPDRVIEPARTICFAYRWLGSDKTQFVAEWDGDLPQDNTSHAPGGGHRKMIEKAHELFDTADYVVGYNSKNFDVKHLRTAFWLYDLLPPAPHVDIDLMTQNSRNFALHAKSMAHALKVKGLDGKVQNEKGLWRTLRTGQGDVLRRARRSMKKYNVGDVDRTVELYYDMLPWLSGMNLGLYNDDGVLVCSNCSSDHLQYRGNAGNRTYKYKRFQCQSCGKWGRDSRSFESIASLGIA</sequence>
<dbReference type="Proteomes" id="UP000516127">
    <property type="component" value="Genome"/>
</dbReference>
<dbReference type="SUPFAM" id="SSF53098">
    <property type="entry name" value="Ribonuclease H-like"/>
    <property type="match status" value="1"/>
</dbReference>
<dbReference type="EMBL" id="MT657341">
    <property type="protein sequence ID" value="QNL30798.1"/>
    <property type="molecule type" value="Genomic_DNA"/>
</dbReference>
<keyword evidence="3" id="KW-1185">Reference proteome</keyword>
<dbReference type="InterPro" id="IPR038720">
    <property type="entry name" value="YprB_RNase_H-like_dom"/>
</dbReference>
<dbReference type="GO" id="GO:0003676">
    <property type="term" value="F:nucleic acid binding"/>
    <property type="evidence" value="ECO:0007669"/>
    <property type="project" value="InterPro"/>
</dbReference>
<evidence type="ECO:0000313" key="3">
    <source>
        <dbReference type="Proteomes" id="UP000516127"/>
    </source>
</evidence>
<feature type="domain" description="YprB ribonuclease H-like" evidence="1">
    <location>
        <begin position="79"/>
        <end position="156"/>
    </location>
</feature>
<dbReference type="KEGG" id="vg:63210482"/>
<dbReference type="InterPro" id="IPR012337">
    <property type="entry name" value="RNaseH-like_sf"/>
</dbReference>
<protein>
    <submittedName>
        <fullName evidence="2">DnaQ-like DNA polymerase III subunit</fullName>
    </submittedName>
</protein>
<dbReference type="RefSeq" id="YP_010013844.1">
    <property type="nucleotide sequence ID" value="NC_053514.1"/>
</dbReference>
<dbReference type="InterPro" id="IPR036397">
    <property type="entry name" value="RNaseH_sf"/>
</dbReference>
<dbReference type="GeneID" id="63210482"/>
<evidence type="ECO:0000313" key="2">
    <source>
        <dbReference type="EMBL" id="QNL30798.1"/>
    </source>
</evidence>
<dbReference type="Gene3D" id="3.30.420.10">
    <property type="entry name" value="Ribonuclease H-like superfamily/Ribonuclease H"/>
    <property type="match status" value="1"/>
</dbReference>
<dbReference type="Pfam" id="PF13482">
    <property type="entry name" value="RNase_H_2"/>
    <property type="match status" value="1"/>
</dbReference>